<dbReference type="EMBL" id="MU155856">
    <property type="protein sequence ID" value="KAF9470762.1"/>
    <property type="molecule type" value="Genomic_DNA"/>
</dbReference>
<dbReference type="OrthoDB" id="3111727at2759"/>
<evidence type="ECO:0000313" key="2">
    <source>
        <dbReference type="Proteomes" id="UP000807469"/>
    </source>
</evidence>
<gene>
    <name evidence="1" type="ORF">BDN70DRAFT_888785</name>
</gene>
<reference evidence="1" key="1">
    <citation type="submission" date="2020-11" db="EMBL/GenBank/DDBJ databases">
        <authorList>
            <consortium name="DOE Joint Genome Institute"/>
            <person name="Ahrendt S."/>
            <person name="Riley R."/>
            <person name="Andreopoulos W."/>
            <person name="Labutti K."/>
            <person name="Pangilinan J."/>
            <person name="Ruiz-Duenas F.J."/>
            <person name="Barrasa J.M."/>
            <person name="Sanchez-Garcia M."/>
            <person name="Camarero S."/>
            <person name="Miyauchi S."/>
            <person name="Serrano A."/>
            <person name="Linde D."/>
            <person name="Babiker R."/>
            <person name="Drula E."/>
            <person name="Ayuso-Fernandez I."/>
            <person name="Pacheco R."/>
            <person name="Padilla G."/>
            <person name="Ferreira P."/>
            <person name="Barriuso J."/>
            <person name="Kellner H."/>
            <person name="Castanera R."/>
            <person name="Alfaro M."/>
            <person name="Ramirez L."/>
            <person name="Pisabarro A.G."/>
            <person name="Kuo A."/>
            <person name="Tritt A."/>
            <person name="Lipzen A."/>
            <person name="He G."/>
            <person name="Yan M."/>
            <person name="Ng V."/>
            <person name="Cullen D."/>
            <person name="Martin F."/>
            <person name="Rosso M.-N."/>
            <person name="Henrissat B."/>
            <person name="Hibbett D."/>
            <person name="Martinez A.T."/>
            <person name="Grigoriev I.V."/>
        </authorList>
    </citation>
    <scope>NUCLEOTIDE SEQUENCE</scope>
    <source>
        <strain evidence="1">CIRM-BRFM 674</strain>
    </source>
</reference>
<comment type="caution">
    <text evidence="1">The sequence shown here is derived from an EMBL/GenBank/DDBJ whole genome shotgun (WGS) entry which is preliminary data.</text>
</comment>
<feature type="non-terminal residue" evidence="1">
    <location>
        <position position="1"/>
    </location>
</feature>
<protein>
    <submittedName>
        <fullName evidence="1">Uncharacterized protein</fullName>
    </submittedName>
</protein>
<dbReference type="Proteomes" id="UP000807469">
    <property type="component" value="Unassembled WGS sequence"/>
</dbReference>
<sequence length="126" mass="13644">LTTFFFFMIRGKPGAIPGPLKTATKNGAREKVKGITASTSAKNLCYIAYLRTHGFCSQPKTVGRASYLGISLTLGLECEEQVGETETGVESIPTIKLMLVQQLFPFHSVGILQLNLCSKKMSISAD</sequence>
<proteinExistence type="predicted"/>
<dbReference type="AlphaFoldDB" id="A0A9P5YJ06"/>
<keyword evidence="2" id="KW-1185">Reference proteome</keyword>
<accession>A0A9P5YJ06</accession>
<organism evidence="1 2">
    <name type="scientific">Pholiota conissans</name>
    <dbReference type="NCBI Taxonomy" id="109636"/>
    <lineage>
        <taxon>Eukaryota</taxon>
        <taxon>Fungi</taxon>
        <taxon>Dikarya</taxon>
        <taxon>Basidiomycota</taxon>
        <taxon>Agaricomycotina</taxon>
        <taxon>Agaricomycetes</taxon>
        <taxon>Agaricomycetidae</taxon>
        <taxon>Agaricales</taxon>
        <taxon>Agaricineae</taxon>
        <taxon>Strophariaceae</taxon>
        <taxon>Pholiota</taxon>
    </lineage>
</organism>
<name>A0A9P5YJ06_9AGAR</name>
<evidence type="ECO:0000313" key="1">
    <source>
        <dbReference type="EMBL" id="KAF9470762.1"/>
    </source>
</evidence>